<dbReference type="AlphaFoldDB" id="A0AAV9Y2R9"/>
<evidence type="ECO:0000313" key="3">
    <source>
        <dbReference type="Proteomes" id="UP001311799"/>
    </source>
</evidence>
<comment type="caution">
    <text evidence="2">The sequence shown here is derived from an EMBL/GenBank/DDBJ whole genome shotgun (WGS) entry which is preliminary data.</text>
</comment>
<feature type="signal peptide" evidence="1">
    <location>
        <begin position="1"/>
        <end position="21"/>
    </location>
</feature>
<dbReference type="EMBL" id="JAWDEY010000009">
    <property type="protein sequence ID" value="KAK6590075.1"/>
    <property type="molecule type" value="Genomic_DNA"/>
</dbReference>
<keyword evidence="1" id="KW-0732">Signal</keyword>
<organism evidence="2 3">
    <name type="scientific">Cryptosporidium xiaoi</name>
    <dbReference type="NCBI Taxonomy" id="659607"/>
    <lineage>
        <taxon>Eukaryota</taxon>
        <taxon>Sar</taxon>
        <taxon>Alveolata</taxon>
        <taxon>Apicomplexa</taxon>
        <taxon>Conoidasida</taxon>
        <taxon>Coccidia</taxon>
        <taxon>Eucoccidiorida</taxon>
        <taxon>Eimeriorina</taxon>
        <taxon>Cryptosporidiidae</taxon>
        <taxon>Cryptosporidium</taxon>
    </lineage>
</organism>
<accession>A0AAV9Y2R9</accession>
<dbReference type="Proteomes" id="UP001311799">
    <property type="component" value="Unassembled WGS sequence"/>
</dbReference>
<feature type="chain" id="PRO_5043687524" description="Secreted protein" evidence="1">
    <location>
        <begin position="22"/>
        <end position="312"/>
    </location>
</feature>
<evidence type="ECO:0008006" key="4">
    <source>
        <dbReference type="Google" id="ProtNLM"/>
    </source>
</evidence>
<keyword evidence="3" id="KW-1185">Reference proteome</keyword>
<sequence>MKSRIVIAIFIGLLSTVYVHGAKVESQTGSGFFNPLAIFSGIGSLFDGITRGIQNIFETFIKEIVPLPIEIDPKYNIQEMSTIQEDIMKNLPIIENDLNSVGEVVNEMAVGASIGAAKGLKISQSVLKPDTSDAEKLLKNLKSVEGTEEKKKTLKEVAKAKSKDFLEALTKPSSLVSDYTAPIIVIQAPETDATEVMKINDIIKCRGGDKWLTLDEHHSKLKEYKKFKGKKKKYIEDEMEQINKLIEERDEVMTSLRNQLRANEVKMAEKPSDVSTIENKLLKQQMGYVADEIVALDRQLGKLHKKKNRNLF</sequence>
<protein>
    <recommendedName>
        <fullName evidence="4">Secreted protein</fullName>
    </recommendedName>
</protein>
<evidence type="ECO:0000256" key="1">
    <source>
        <dbReference type="SAM" id="SignalP"/>
    </source>
</evidence>
<name>A0AAV9Y2R9_9CRYT</name>
<evidence type="ECO:0000313" key="2">
    <source>
        <dbReference type="EMBL" id="KAK6590075.1"/>
    </source>
</evidence>
<proteinExistence type="predicted"/>
<gene>
    <name evidence="2" type="ORF">RS030_182746</name>
</gene>
<reference evidence="2 3" key="1">
    <citation type="submission" date="2023-10" db="EMBL/GenBank/DDBJ databases">
        <title>Comparative genomics analysis reveals potential genetic determinants of host preference in Cryptosporidium xiaoi.</title>
        <authorList>
            <person name="Xiao L."/>
            <person name="Li J."/>
        </authorList>
    </citation>
    <scope>NUCLEOTIDE SEQUENCE [LARGE SCALE GENOMIC DNA]</scope>
    <source>
        <strain evidence="2 3">52996</strain>
    </source>
</reference>